<evidence type="ECO:0000313" key="1">
    <source>
        <dbReference type="EMBL" id="THH38412.1"/>
    </source>
</evidence>
<dbReference type="InterPro" id="IPR027417">
    <property type="entry name" value="P-loop_NTPase"/>
</dbReference>
<dbReference type="EMBL" id="SRKY01000001">
    <property type="protein sequence ID" value="THH38412.1"/>
    <property type="molecule type" value="Genomic_DNA"/>
</dbReference>
<comment type="caution">
    <text evidence="1">The sequence shown here is derived from an EMBL/GenBank/DDBJ whole genome shotgun (WGS) entry which is preliminary data.</text>
</comment>
<protein>
    <recommendedName>
        <fullName evidence="3">Sulfotransferase family protein</fullName>
    </recommendedName>
</protein>
<accession>A0A4S4NFN7</accession>
<sequence>MQKAIFTLTAGRTGTAWIADFLGQNLEIDAVHEPLGIADFGTRMPDIRLMRSFNTYGNTPEVQRFWQGKLGALPPVYAEGNHTLGKCGLIENLAVSPLAQDAVVVVLRRGIVKQCVSYLVRGDFGNITVPWQWYLMPDYPLTLVAFAPFKGMGQLGYALWYCYEMAARQAYYQMAYGDRVSFVEAQLEEVTKPEGAARFWADLGGQGTCSLPPPKNASSTAPPAELLAQVQAITDKIAFDADAVARAAIAKGFSFESAAGGEKRSA</sequence>
<evidence type="ECO:0008006" key="3">
    <source>
        <dbReference type="Google" id="ProtNLM"/>
    </source>
</evidence>
<evidence type="ECO:0000313" key="2">
    <source>
        <dbReference type="Proteomes" id="UP000306602"/>
    </source>
</evidence>
<proteinExistence type="predicted"/>
<dbReference type="RefSeq" id="WP_136461305.1">
    <property type="nucleotide sequence ID" value="NZ_SRKY01000001.1"/>
</dbReference>
<gene>
    <name evidence="1" type="ORF">E4Z66_02240</name>
</gene>
<reference evidence="1 2" key="1">
    <citation type="submission" date="2019-04" db="EMBL/GenBank/DDBJ databases">
        <title>Shimia ponticola sp. nov., isolated from seawater.</title>
        <authorList>
            <person name="Kim Y.-O."/>
            <person name="Yoon J.-H."/>
        </authorList>
    </citation>
    <scope>NUCLEOTIDE SEQUENCE [LARGE SCALE GENOMIC DNA]</scope>
    <source>
        <strain evidence="1 2">MYP11</strain>
    </source>
</reference>
<keyword evidence="2" id="KW-1185">Reference proteome</keyword>
<dbReference type="AlphaFoldDB" id="A0A4S4NFN7"/>
<organism evidence="1 2">
    <name type="scientific">Aliishimia ponticola</name>
    <dbReference type="NCBI Taxonomy" id="2499833"/>
    <lineage>
        <taxon>Bacteria</taxon>
        <taxon>Pseudomonadati</taxon>
        <taxon>Pseudomonadota</taxon>
        <taxon>Alphaproteobacteria</taxon>
        <taxon>Rhodobacterales</taxon>
        <taxon>Paracoccaceae</taxon>
        <taxon>Aliishimia</taxon>
    </lineage>
</organism>
<name>A0A4S4NFN7_9RHOB</name>
<dbReference type="OrthoDB" id="288532at2"/>
<dbReference type="SUPFAM" id="SSF52540">
    <property type="entry name" value="P-loop containing nucleoside triphosphate hydrolases"/>
    <property type="match status" value="1"/>
</dbReference>
<dbReference type="Proteomes" id="UP000306602">
    <property type="component" value="Unassembled WGS sequence"/>
</dbReference>